<proteinExistence type="predicted"/>
<keyword evidence="2" id="KW-0274">FAD</keyword>
<gene>
    <name evidence="7" type="ORF">B9479_004138</name>
</gene>
<dbReference type="SUPFAM" id="SSF51905">
    <property type="entry name" value="FAD/NAD(P)-binding domain"/>
    <property type="match status" value="1"/>
</dbReference>
<dbReference type="PANTHER" id="PTHR46972">
    <property type="entry name" value="MONOOXYGENASE ASQM-RELATED"/>
    <property type="match status" value="1"/>
</dbReference>
<comment type="caution">
    <text evidence="7">The sequence shown here is derived from an EMBL/GenBank/DDBJ whole genome shotgun (WGS) entry which is preliminary data.</text>
</comment>
<dbReference type="InterPro" id="IPR036188">
    <property type="entry name" value="FAD/NAD-bd_sf"/>
</dbReference>
<evidence type="ECO:0000313" key="7">
    <source>
        <dbReference type="EMBL" id="TYJ55204.1"/>
    </source>
</evidence>
<sequence>MSHHSTNHSMLLGDEAESQEESTSSPGRASFKHDNDKTESQASQDHSTQKPDAYSETLASKLRAAATGAANSEGSATGYNYTDNMAYLSEHADVLESRVKRLEVLHAQLQENGETARWMHVQLAKRQNLLSSIQTIADFIPSQLGEALLNAAGEGNWNEVAGREALSSFLTPSDATTLLEARQSIPAAHDGITISSHDRKKVFWTVREVGVDPMVERSDLMSVLRNGAGQDIEWGTEVIGLQDTGSGVEVMLEKKDGHKELITVDGVIVINVRTTSERMREWIDDHNGLNLIYGESFSATMMPLSYPSMYIALTIPSIWLEPSHREKVAEERLKATIHGEFLRQLQNDPGWKKREAFCLWTAKQTVGGSGRVVLIGDAAHGMPPFCGAGASSAIKDAVELVCVLNFREDDDKLINSLTTFRQEMCKRNDPLVAQSNRLLRLVQAESWYANAVRRVVFWAMEMGERISRERYKLSSHQILIRDKFERQMVA</sequence>
<protein>
    <recommendedName>
        <fullName evidence="6">FAD-binding domain-containing protein</fullName>
    </recommendedName>
</protein>
<evidence type="ECO:0000256" key="2">
    <source>
        <dbReference type="ARBA" id="ARBA00022827"/>
    </source>
</evidence>
<organism evidence="7 8">
    <name type="scientific">Cryptococcus floricola</name>
    <dbReference type="NCBI Taxonomy" id="2591691"/>
    <lineage>
        <taxon>Eukaryota</taxon>
        <taxon>Fungi</taxon>
        <taxon>Dikarya</taxon>
        <taxon>Basidiomycota</taxon>
        <taxon>Agaricomycotina</taxon>
        <taxon>Tremellomycetes</taxon>
        <taxon>Tremellales</taxon>
        <taxon>Cryptococcaceae</taxon>
        <taxon>Cryptococcus</taxon>
    </lineage>
</organism>
<dbReference type="GO" id="GO:0071949">
    <property type="term" value="F:FAD binding"/>
    <property type="evidence" value="ECO:0007669"/>
    <property type="project" value="InterPro"/>
</dbReference>
<evidence type="ECO:0000259" key="6">
    <source>
        <dbReference type="Pfam" id="PF01494"/>
    </source>
</evidence>
<evidence type="ECO:0000256" key="5">
    <source>
        <dbReference type="SAM" id="MobiDB-lite"/>
    </source>
</evidence>
<evidence type="ECO:0000256" key="3">
    <source>
        <dbReference type="ARBA" id="ARBA00023002"/>
    </source>
</evidence>
<feature type="domain" description="FAD-binding" evidence="6">
    <location>
        <begin position="269"/>
        <end position="404"/>
    </location>
</feature>
<dbReference type="AlphaFoldDB" id="A0A5D3AXB0"/>
<dbReference type="PRINTS" id="PR00420">
    <property type="entry name" value="RNGMNOXGNASE"/>
</dbReference>
<dbReference type="Pfam" id="PF01494">
    <property type="entry name" value="FAD_binding_3"/>
    <property type="match status" value="1"/>
</dbReference>
<dbReference type="Proteomes" id="UP000322245">
    <property type="component" value="Unassembled WGS sequence"/>
</dbReference>
<feature type="region of interest" description="Disordered" evidence="5">
    <location>
        <begin position="1"/>
        <end position="55"/>
    </location>
</feature>
<dbReference type="InterPro" id="IPR002938">
    <property type="entry name" value="FAD-bd"/>
</dbReference>
<name>A0A5D3AXB0_9TREE</name>
<keyword evidence="4" id="KW-0503">Monooxygenase</keyword>
<dbReference type="Gene3D" id="3.50.50.60">
    <property type="entry name" value="FAD/NAD(P)-binding domain"/>
    <property type="match status" value="1"/>
</dbReference>
<keyword evidence="3" id="KW-0560">Oxidoreductase</keyword>
<keyword evidence="8" id="KW-1185">Reference proteome</keyword>
<reference evidence="7 8" key="1">
    <citation type="submission" date="2017-05" db="EMBL/GenBank/DDBJ databases">
        <title>The Genome Sequence of Tsuchiyaea wingfieldii DSM 27421.</title>
        <authorList>
            <person name="Cuomo C."/>
            <person name="Passer A."/>
            <person name="Billmyre B."/>
            <person name="Heitman J."/>
        </authorList>
    </citation>
    <scope>NUCLEOTIDE SEQUENCE [LARGE SCALE GENOMIC DNA]</scope>
    <source>
        <strain evidence="7 8">DSM 27421</strain>
    </source>
</reference>
<evidence type="ECO:0000313" key="8">
    <source>
        <dbReference type="Proteomes" id="UP000322245"/>
    </source>
</evidence>
<dbReference type="EMBL" id="NIDF01000044">
    <property type="protein sequence ID" value="TYJ55204.1"/>
    <property type="molecule type" value="Genomic_DNA"/>
</dbReference>
<keyword evidence="1" id="KW-0285">Flavoprotein</keyword>
<dbReference type="PANTHER" id="PTHR46972:SF1">
    <property type="entry name" value="FAD DEPENDENT OXIDOREDUCTASE DOMAIN-CONTAINING PROTEIN"/>
    <property type="match status" value="1"/>
</dbReference>
<evidence type="ECO:0000256" key="4">
    <source>
        <dbReference type="ARBA" id="ARBA00023033"/>
    </source>
</evidence>
<accession>A0A5D3AXB0</accession>
<evidence type="ECO:0000256" key="1">
    <source>
        <dbReference type="ARBA" id="ARBA00022630"/>
    </source>
</evidence>
<dbReference type="GO" id="GO:0004497">
    <property type="term" value="F:monooxygenase activity"/>
    <property type="evidence" value="ECO:0007669"/>
    <property type="project" value="UniProtKB-KW"/>
</dbReference>